<keyword evidence="1" id="KW-0805">Transcription regulation</keyword>
<evidence type="ECO:0000256" key="2">
    <source>
        <dbReference type="ARBA" id="ARBA00023125"/>
    </source>
</evidence>
<protein>
    <recommendedName>
        <fullName evidence="6">Zn(2)-C6 fungal-type domain-containing protein</fullName>
    </recommendedName>
</protein>
<dbReference type="STRING" id="1036611.A0A1L9PQY8"/>
<organism evidence="7 8">
    <name type="scientific">Aspergillus versicolor CBS 583.65</name>
    <dbReference type="NCBI Taxonomy" id="1036611"/>
    <lineage>
        <taxon>Eukaryota</taxon>
        <taxon>Fungi</taxon>
        <taxon>Dikarya</taxon>
        <taxon>Ascomycota</taxon>
        <taxon>Pezizomycotina</taxon>
        <taxon>Eurotiomycetes</taxon>
        <taxon>Eurotiomycetidae</taxon>
        <taxon>Eurotiales</taxon>
        <taxon>Aspergillaceae</taxon>
        <taxon>Aspergillus</taxon>
        <taxon>Aspergillus subgen. Nidulantes</taxon>
    </lineage>
</organism>
<dbReference type="Gene3D" id="4.10.240.10">
    <property type="entry name" value="Zn(2)-C6 fungal-type DNA-binding domain"/>
    <property type="match status" value="1"/>
</dbReference>
<dbReference type="SMART" id="SM00066">
    <property type="entry name" value="GAL4"/>
    <property type="match status" value="1"/>
</dbReference>
<proteinExistence type="predicted"/>
<keyword evidence="3" id="KW-0804">Transcription</keyword>
<dbReference type="Pfam" id="PF11951">
    <property type="entry name" value="Fungal_trans_2"/>
    <property type="match status" value="1"/>
</dbReference>
<keyword evidence="8" id="KW-1185">Reference proteome</keyword>
<dbReference type="GeneID" id="63733185"/>
<accession>A0A1L9PQY8</accession>
<dbReference type="EMBL" id="KV878131">
    <property type="protein sequence ID" value="OJJ03856.1"/>
    <property type="molecule type" value="Genomic_DNA"/>
</dbReference>
<dbReference type="VEuPathDB" id="FungiDB:ASPVEDRAFT_85280"/>
<evidence type="ECO:0000256" key="3">
    <source>
        <dbReference type="ARBA" id="ARBA00023163"/>
    </source>
</evidence>
<evidence type="ECO:0000313" key="8">
    <source>
        <dbReference type="Proteomes" id="UP000184073"/>
    </source>
</evidence>
<dbReference type="InterPro" id="IPR001138">
    <property type="entry name" value="Zn2Cys6_DnaBD"/>
</dbReference>
<sequence>MPNTGRPSRDCHHCRQRRIRCDLVRPGCGQCQRKGHPCPGYRDQLDQRFRTHNVESWSTRSSGRRRRAKYEENSGQSTGKMVEATTAATAATTLNSPSPTEYIPSESWNDHLIPLVIHKLSPNAMGGVFHTILTAIPHVISSTKAGSPMFKVCDAIGRVYIANVTNSTLAKVQQARAYSSAIVAVKESLQDPQQFATRETLVSILLLCIYELLSTPDCYSILASPSWSIHAGGMVALLEHQRGSGCSTPEDRALFLALFSTVQRQTLMTSQDYSWGFTSWIRAFYMLCEAGNYCIVRTVVFAYHCSRLCMAIQELIDIGNRDALLAIYPSILHHLDNVESQTAPLFQERPLRECAIDLPTSRASLPTSIPDSGLLIYQSTFRLQLSMQVHGLLSMALEGSNCTPEQHAEISKAQLQCTKEYQALADRLLAGLAAAISFDKCSGTSSKQLGLLDVFQMMWPLQIIASSPLSSDCERRQARMILEGVHNQIRLL</sequence>
<feature type="region of interest" description="Disordered" evidence="5">
    <location>
        <begin position="54"/>
        <end position="80"/>
    </location>
</feature>
<dbReference type="InterPro" id="IPR036864">
    <property type="entry name" value="Zn2-C6_fun-type_DNA-bd_sf"/>
</dbReference>
<dbReference type="Pfam" id="PF00172">
    <property type="entry name" value="Zn_clus"/>
    <property type="match status" value="1"/>
</dbReference>
<evidence type="ECO:0000256" key="5">
    <source>
        <dbReference type="SAM" id="MobiDB-lite"/>
    </source>
</evidence>
<dbReference type="GO" id="GO:0003677">
    <property type="term" value="F:DNA binding"/>
    <property type="evidence" value="ECO:0007669"/>
    <property type="project" value="UniProtKB-KW"/>
</dbReference>
<evidence type="ECO:0000256" key="1">
    <source>
        <dbReference type="ARBA" id="ARBA00023015"/>
    </source>
</evidence>
<dbReference type="InterPro" id="IPR021858">
    <property type="entry name" value="Fun_TF"/>
</dbReference>
<dbReference type="RefSeq" id="XP_040669618.1">
    <property type="nucleotide sequence ID" value="XM_040817674.1"/>
</dbReference>
<evidence type="ECO:0000256" key="4">
    <source>
        <dbReference type="ARBA" id="ARBA00023242"/>
    </source>
</evidence>
<keyword evidence="2" id="KW-0238">DNA-binding</keyword>
<dbReference type="GO" id="GO:0000981">
    <property type="term" value="F:DNA-binding transcription factor activity, RNA polymerase II-specific"/>
    <property type="evidence" value="ECO:0007669"/>
    <property type="project" value="InterPro"/>
</dbReference>
<dbReference type="Proteomes" id="UP000184073">
    <property type="component" value="Unassembled WGS sequence"/>
</dbReference>
<feature type="domain" description="Zn(2)-C6 fungal-type" evidence="6">
    <location>
        <begin position="10"/>
        <end position="38"/>
    </location>
</feature>
<reference evidence="8" key="1">
    <citation type="journal article" date="2017" name="Genome Biol.">
        <title>Comparative genomics reveals high biological diversity and specific adaptations in the industrially and medically important fungal genus Aspergillus.</title>
        <authorList>
            <person name="de Vries R.P."/>
            <person name="Riley R."/>
            <person name="Wiebenga A."/>
            <person name="Aguilar-Osorio G."/>
            <person name="Amillis S."/>
            <person name="Uchima C.A."/>
            <person name="Anderluh G."/>
            <person name="Asadollahi M."/>
            <person name="Askin M."/>
            <person name="Barry K."/>
            <person name="Battaglia E."/>
            <person name="Bayram O."/>
            <person name="Benocci T."/>
            <person name="Braus-Stromeyer S.A."/>
            <person name="Caldana C."/>
            <person name="Canovas D."/>
            <person name="Cerqueira G.C."/>
            <person name="Chen F."/>
            <person name="Chen W."/>
            <person name="Choi C."/>
            <person name="Clum A."/>
            <person name="Dos Santos R.A."/>
            <person name="Damasio A.R."/>
            <person name="Diallinas G."/>
            <person name="Emri T."/>
            <person name="Fekete E."/>
            <person name="Flipphi M."/>
            <person name="Freyberg S."/>
            <person name="Gallo A."/>
            <person name="Gournas C."/>
            <person name="Habgood R."/>
            <person name="Hainaut M."/>
            <person name="Harispe M.L."/>
            <person name="Henrissat B."/>
            <person name="Hilden K.S."/>
            <person name="Hope R."/>
            <person name="Hossain A."/>
            <person name="Karabika E."/>
            <person name="Karaffa L."/>
            <person name="Karanyi Z."/>
            <person name="Krasevec N."/>
            <person name="Kuo A."/>
            <person name="Kusch H."/>
            <person name="LaButti K."/>
            <person name="Lagendijk E.L."/>
            <person name="Lapidus A."/>
            <person name="Levasseur A."/>
            <person name="Lindquist E."/>
            <person name="Lipzen A."/>
            <person name="Logrieco A.F."/>
            <person name="MacCabe A."/>
            <person name="Maekelae M.R."/>
            <person name="Malavazi I."/>
            <person name="Melin P."/>
            <person name="Meyer V."/>
            <person name="Mielnichuk N."/>
            <person name="Miskei M."/>
            <person name="Molnar A.P."/>
            <person name="Mule G."/>
            <person name="Ngan C.Y."/>
            <person name="Orejas M."/>
            <person name="Orosz E."/>
            <person name="Ouedraogo J.P."/>
            <person name="Overkamp K.M."/>
            <person name="Park H.-S."/>
            <person name="Perrone G."/>
            <person name="Piumi F."/>
            <person name="Punt P.J."/>
            <person name="Ram A.F."/>
            <person name="Ramon A."/>
            <person name="Rauscher S."/>
            <person name="Record E."/>
            <person name="Riano-Pachon D.M."/>
            <person name="Robert V."/>
            <person name="Roehrig J."/>
            <person name="Ruller R."/>
            <person name="Salamov A."/>
            <person name="Salih N.S."/>
            <person name="Samson R.A."/>
            <person name="Sandor E."/>
            <person name="Sanguinetti M."/>
            <person name="Schuetze T."/>
            <person name="Sepcic K."/>
            <person name="Shelest E."/>
            <person name="Sherlock G."/>
            <person name="Sophianopoulou V."/>
            <person name="Squina F.M."/>
            <person name="Sun H."/>
            <person name="Susca A."/>
            <person name="Todd R.B."/>
            <person name="Tsang A."/>
            <person name="Unkles S.E."/>
            <person name="van de Wiele N."/>
            <person name="van Rossen-Uffink D."/>
            <person name="Oliveira J.V."/>
            <person name="Vesth T.C."/>
            <person name="Visser J."/>
            <person name="Yu J.-H."/>
            <person name="Zhou M."/>
            <person name="Andersen M.R."/>
            <person name="Archer D.B."/>
            <person name="Baker S.E."/>
            <person name="Benoit I."/>
            <person name="Brakhage A.A."/>
            <person name="Braus G.H."/>
            <person name="Fischer R."/>
            <person name="Frisvad J.C."/>
            <person name="Goldman G.H."/>
            <person name="Houbraken J."/>
            <person name="Oakley B."/>
            <person name="Pocsi I."/>
            <person name="Scazzocchio C."/>
            <person name="Seiboth B."/>
            <person name="vanKuyk P.A."/>
            <person name="Wortman J."/>
            <person name="Dyer P.S."/>
            <person name="Grigoriev I.V."/>
        </authorList>
    </citation>
    <scope>NUCLEOTIDE SEQUENCE [LARGE SCALE GENOMIC DNA]</scope>
    <source>
        <strain evidence="8">CBS 583.65</strain>
    </source>
</reference>
<evidence type="ECO:0000313" key="7">
    <source>
        <dbReference type="EMBL" id="OJJ03856.1"/>
    </source>
</evidence>
<dbReference type="OrthoDB" id="4491390at2759"/>
<dbReference type="PROSITE" id="PS50048">
    <property type="entry name" value="ZN2_CY6_FUNGAL_2"/>
    <property type="match status" value="1"/>
</dbReference>
<dbReference type="SUPFAM" id="SSF57701">
    <property type="entry name" value="Zn2/Cys6 DNA-binding domain"/>
    <property type="match status" value="1"/>
</dbReference>
<gene>
    <name evidence="7" type="ORF">ASPVEDRAFT_85280</name>
</gene>
<dbReference type="AlphaFoldDB" id="A0A1L9PQY8"/>
<dbReference type="CDD" id="cd00067">
    <property type="entry name" value="GAL4"/>
    <property type="match status" value="1"/>
</dbReference>
<dbReference type="InterPro" id="IPR053175">
    <property type="entry name" value="DHMBA_Reg_Transcription_Factor"/>
</dbReference>
<keyword evidence="4" id="KW-0539">Nucleus</keyword>
<dbReference type="PANTHER" id="PTHR38791">
    <property type="entry name" value="ZN(II)2CYS6 TRANSCRIPTION FACTOR (EUROFUNG)-RELATED-RELATED"/>
    <property type="match status" value="1"/>
</dbReference>
<evidence type="ECO:0000259" key="6">
    <source>
        <dbReference type="PROSITE" id="PS50048"/>
    </source>
</evidence>
<dbReference type="GO" id="GO:0008270">
    <property type="term" value="F:zinc ion binding"/>
    <property type="evidence" value="ECO:0007669"/>
    <property type="project" value="InterPro"/>
</dbReference>
<name>A0A1L9PQY8_ASPVE</name>